<evidence type="ECO:0000313" key="3">
    <source>
        <dbReference type="Proteomes" id="UP001519272"/>
    </source>
</evidence>
<gene>
    <name evidence="2" type="ORF">J2Z32_000273</name>
</gene>
<evidence type="ECO:0000313" key="2">
    <source>
        <dbReference type="EMBL" id="MBP1903661.1"/>
    </source>
</evidence>
<dbReference type="Proteomes" id="UP001519272">
    <property type="component" value="Unassembled WGS sequence"/>
</dbReference>
<keyword evidence="3" id="KW-1185">Reference proteome</keyword>
<proteinExistence type="predicted"/>
<comment type="caution">
    <text evidence="2">The sequence shown here is derived from an EMBL/GenBank/DDBJ whole genome shotgun (WGS) entry which is preliminary data.</text>
</comment>
<accession>A0ABS4FMB2</accession>
<protein>
    <recommendedName>
        <fullName evidence="1">DUF4261 domain-containing protein</fullName>
    </recommendedName>
</protein>
<dbReference type="RefSeq" id="WP_210087332.1">
    <property type="nucleotide sequence ID" value="NZ_JAGGKG010000001.1"/>
</dbReference>
<dbReference type="EMBL" id="JAGGKG010000001">
    <property type="protein sequence ID" value="MBP1903661.1"/>
    <property type="molecule type" value="Genomic_DNA"/>
</dbReference>
<sequence length="266" mass="29899">MGLLDRLKRKTNPVPTKPAPPVAEPEQGPILGFILLDECQYDFDVFVAAMQEDWNLSVDVQTEEETLIFEVDGMKVVCGYIPAPIPNQEVEENAGRNFLWPEAEQVTSTHKAQIIVSVMDHKNVTEAYTLFTKVASSLLRMPHAIALYMHPMVHEAGYYIDAAKALKENVSPIPLWIFIGLYRGENGRNMYTSGLKVFGKDEIEVIDSQQDVSKLYEVLFLIVTHVIENNVILRHGETIGFSEDHKLAIERTPGVAVEGYSLKIDI</sequence>
<feature type="domain" description="DUF4261" evidence="1">
    <location>
        <begin position="191"/>
        <end position="264"/>
    </location>
</feature>
<dbReference type="Pfam" id="PF14080">
    <property type="entry name" value="DUF4261"/>
    <property type="match status" value="1"/>
</dbReference>
<dbReference type="InterPro" id="IPR025357">
    <property type="entry name" value="DUF4261"/>
</dbReference>
<organism evidence="2 3">
    <name type="scientific">Paenibacillus turicensis</name>
    <dbReference type="NCBI Taxonomy" id="160487"/>
    <lineage>
        <taxon>Bacteria</taxon>
        <taxon>Bacillati</taxon>
        <taxon>Bacillota</taxon>
        <taxon>Bacilli</taxon>
        <taxon>Bacillales</taxon>
        <taxon>Paenibacillaceae</taxon>
        <taxon>Paenibacillus</taxon>
    </lineage>
</organism>
<evidence type="ECO:0000259" key="1">
    <source>
        <dbReference type="Pfam" id="PF14080"/>
    </source>
</evidence>
<name>A0ABS4FMB2_9BACL</name>
<reference evidence="2 3" key="1">
    <citation type="submission" date="2021-03" db="EMBL/GenBank/DDBJ databases">
        <title>Genomic Encyclopedia of Type Strains, Phase IV (KMG-IV): sequencing the most valuable type-strain genomes for metagenomic binning, comparative biology and taxonomic classification.</title>
        <authorList>
            <person name="Goeker M."/>
        </authorList>
    </citation>
    <scope>NUCLEOTIDE SEQUENCE [LARGE SCALE GENOMIC DNA]</scope>
    <source>
        <strain evidence="2 3">DSM 14349</strain>
    </source>
</reference>